<reference evidence="3" key="1">
    <citation type="journal article" date="2021" name="Nat. Commun.">
        <title>Genomic analyses provide insights into spinach domestication and the genetic basis of agronomic traits.</title>
        <authorList>
            <person name="Cai X."/>
            <person name="Sun X."/>
            <person name="Xu C."/>
            <person name="Sun H."/>
            <person name="Wang X."/>
            <person name="Ge C."/>
            <person name="Zhang Z."/>
            <person name="Wang Q."/>
            <person name="Fei Z."/>
            <person name="Jiao C."/>
            <person name="Wang Q."/>
        </authorList>
    </citation>
    <scope>NUCLEOTIDE SEQUENCE [LARGE SCALE GENOMIC DNA]</scope>
    <source>
        <strain evidence="3">cv. Varoflay</strain>
    </source>
</reference>
<protein>
    <recommendedName>
        <fullName evidence="2">Nucleoplasmin-like domain-containing protein</fullName>
    </recommendedName>
</protein>
<dbReference type="InterPro" id="IPR041232">
    <property type="entry name" value="NPL"/>
</dbReference>
<dbReference type="GeneID" id="110798440"/>
<dbReference type="Pfam" id="PF17800">
    <property type="entry name" value="NPL"/>
    <property type="match status" value="1"/>
</dbReference>
<dbReference type="Gene3D" id="2.60.120.340">
    <property type="entry name" value="Nucleoplasmin core domain"/>
    <property type="match status" value="1"/>
</dbReference>
<dbReference type="KEGG" id="soe:110798440"/>
<sequence length="475" mass="53059">MKPSNFPFWGQRVSREKPVTISLHPNKRLQICRATLGFGVDKLSKERSLLSVKHGDNPEIYLCSLSLRSCESYTLNDEFKGPDDVILSVEGPRPIHLVGYLYQDYPLPTTLMVDNAGGVAINDFYQEQGSFKPIHHLKIIQDVAAINHQANQQGEKKLERKREDTCLPNAHGADGNNCEGVDTGGIASRKEESLSSILPVNDFHEKQGSPKAIHEMKFIEDVAARNQGNQAVIQEASQQGVGNEDGVSSRKEESLLSILPISDLHEKPIQNDETVFSSFANLLDAIDLHGIADVVDKVVRKEVSINIYLQSRVMDEARKQISINGSEMKFIEDVFARNQGNEIVLVEDNQQQGSCVRRKLDYLVQTTGSQEAVVGNEKEVMQTTGSQLEQAVGNEKEEVQTESQQERVVGNEKEVVQTTGNQHAFGNQKEKVRTTGKEVVQTGSQQALGNEKESGKKRKRKKKINHPRKKKSLWR</sequence>
<name>A0A9R0J2G5_SPIOL</name>
<feature type="domain" description="Nucleoplasmin-like" evidence="2">
    <location>
        <begin position="8"/>
        <end position="101"/>
    </location>
</feature>
<evidence type="ECO:0000259" key="2">
    <source>
        <dbReference type="Pfam" id="PF17800"/>
    </source>
</evidence>
<feature type="region of interest" description="Disordered" evidence="1">
    <location>
        <begin position="392"/>
        <end position="475"/>
    </location>
</feature>
<reference evidence="4" key="2">
    <citation type="submission" date="2025-08" db="UniProtKB">
        <authorList>
            <consortium name="RefSeq"/>
        </authorList>
    </citation>
    <scope>IDENTIFICATION</scope>
    <source>
        <tissue evidence="4">Leaf</tissue>
    </source>
</reference>
<evidence type="ECO:0000313" key="3">
    <source>
        <dbReference type="Proteomes" id="UP000813463"/>
    </source>
</evidence>
<proteinExistence type="predicted"/>
<keyword evidence="3" id="KW-1185">Reference proteome</keyword>
<feature type="compositionally biased region" description="Basic residues" evidence="1">
    <location>
        <begin position="455"/>
        <end position="475"/>
    </location>
</feature>
<gene>
    <name evidence="4" type="primary">LOC110798440</name>
</gene>
<organism evidence="3 4">
    <name type="scientific">Spinacia oleracea</name>
    <name type="common">Spinach</name>
    <dbReference type="NCBI Taxonomy" id="3562"/>
    <lineage>
        <taxon>Eukaryota</taxon>
        <taxon>Viridiplantae</taxon>
        <taxon>Streptophyta</taxon>
        <taxon>Embryophyta</taxon>
        <taxon>Tracheophyta</taxon>
        <taxon>Spermatophyta</taxon>
        <taxon>Magnoliopsida</taxon>
        <taxon>eudicotyledons</taxon>
        <taxon>Gunneridae</taxon>
        <taxon>Pentapetalae</taxon>
        <taxon>Caryophyllales</taxon>
        <taxon>Chenopodiaceae</taxon>
        <taxon>Chenopodioideae</taxon>
        <taxon>Anserineae</taxon>
        <taxon>Spinacia</taxon>
    </lineage>
</organism>
<dbReference type="AlphaFoldDB" id="A0A9R0J2G5"/>
<dbReference type="RefSeq" id="XP_021859308.2">
    <property type="nucleotide sequence ID" value="XM_022003616.2"/>
</dbReference>
<evidence type="ECO:0000256" key="1">
    <source>
        <dbReference type="SAM" id="MobiDB-lite"/>
    </source>
</evidence>
<dbReference type="Proteomes" id="UP000813463">
    <property type="component" value="Chromosome 5"/>
</dbReference>
<evidence type="ECO:0000313" key="4">
    <source>
        <dbReference type="RefSeq" id="XP_021859308.2"/>
    </source>
</evidence>
<feature type="compositionally biased region" description="Polar residues" evidence="1">
    <location>
        <begin position="416"/>
        <end position="425"/>
    </location>
</feature>
<accession>A0A9R0J2G5</accession>